<dbReference type="EMBL" id="MPPL01000001">
    <property type="protein sequence ID" value="OKS87541.1"/>
    <property type="molecule type" value="Genomic_DNA"/>
</dbReference>
<organism evidence="2 3">
    <name type="scientific">Mucilaginibacter polytrichastri</name>
    <dbReference type="NCBI Taxonomy" id="1302689"/>
    <lineage>
        <taxon>Bacteria</taxon>
        <taxon>Pseudomonadati</taxon>
        <taxon>Bacteroidota</taxon>
        <taxon>Sphingobacteriia</taxon>
        <taxon>Sphingobacteriales</taxon>
        <taxon>Sphingobacteriaceae</taxon>
        <taxon>Mucilaginibacter</taxon>
    </lineage>
</organism>
<dbReference type="Proteomes" id="UP000186720">
    <property type="component" value="Unassembled WGS sequence"/>
</dbReference>
<feature type="chain" id="PRO_5010301345" description="Lipoprotein" evidence="1">
    <location>
        <begin position="19"/>
        <end position="188"/>
    </location>
</feature>
<dbReference type="STRING" id="1302689.RG47T_3002"/>
<feature type="signal peptide" evidence="1">
    <location>
        <begin position="1"/>
        <end position="18"/>
    </location>
</feature>
<accession>A0A1Q6A0N0</accession>
<dbReference type="PROSITE" id="PS51257">
    <property type="entry name" value="PROKAR_LIPOPROTEIN"/>
    <property type="match status" value="1"/>
</dbReference>
<evidence type="ECO:0008006" key="4">
    <source>
        <dbReference type="Google" id="ProtNLM"/>
    </source>
</evidence>
<dbReference type="AlphaFoldDB" id="A0A1Q6A0N0"/>
<gene>
    <name evidence="2" type="ORF">RG47T_3002</name>
</gene>
<name>A0A1Q6A0N0_9SPHI</name>
<proteinExistence type="predicted"/>
<comment type="caution">
    <text evidence="2">The sequence shown here is derived from an EMBL/GenBank/DDBJ whole genome shotgun (WGS) entry which is preliminary data.</text>
</comment>
<keyword evidence="3" id="KW-1185">Reference proteome</keyword>
<keyword evidence="1" id="KW-0732">Signal</keyword>
<evidence type="ECO:0000313" key="3">
    <source>
        <dbReference type="Proteomes" id="UP000186720"/>
    </source>
</evidence>
<sequence length="188" mass="21093">MRKILGWLLIVSIFYACTNNGHPKTTADTVAKPTAVITDKVATPDFKPFWAEFTKAVKQKDVKAINRLTYFPLHNLHPCYLPTAGETRLTDTAGLSPENFKKITRKVFDDETSWLTSTSADSLYLYNKKDDDKSLPIDSITDNKTPVYIYAVVYNQGRTGGTKSLYFGIVKGAYKLIWIDCDGNITGH</sequence>
<reference evidence="2 3" key="1">
    <citation type="submission" date="2016-11" db="EMBL/GenBank/DDBJ databases">
        <title>Whole Genome Sequencing of Mucilaginibacter polytrichastri RG4-7(T) isolated from the moss sample.</title>
        <authorList>
            <person name="Li Y."/>
        </authorList>
    </citation>
    <scope>NUCLEOTIDE SEQUENCE [LARGE SCALE GENOMIC DNA]</scope>
    <source>
        <strain evidence="2 3">RG4-7</strain>
    </source>
</reference>
<protein>
    <recommendedName>
        <fullName evidence="4">Lipoprotein</fullName>
    </recommendedName>
</protein>
<dbReference type="RefSeq" id="WP_074490134.1">
    <property type="nucleotide sequence ID" value="NZ_FPAM01000006.1"/>
</dbReference>
<evidence type="ECO:0000313" key="2">
    <source>
        <dbReference type="EMBL" id="OKS87541.1"/>
    </source>
</evidence>
<evidence type="ECO:0000256" key="1">
    <source>
        <dbReference type="SAM" id="SignalP"/>
    </source>
</evidence>